<sequence length="1134" mass="127493">MEAAQNGSMPPKVDDEQAKRLRRAQLKELNETQAGQAPAKALDSSLKRHTALIKRIRQSVGVENRDQIIKDIETLSLEKYVDELAGAALEGISRCKTEKDVWSAAEIISMLHRRFPKTFTPGLVSALSAALAPPNRAALAALAPEQREKEDAARVTRQRPVLRVCAELALVGIIRDAPGRSGGEWMIKVIKDLLSLDPTLSSLPLLSTFLKSFARPYLGITPPATSKQISASSEPGTLSSTTTDEANARVNGAFPALTKEEDELVEKEIRDRFKRMCEGYFESVAKKLVNEHTRLQEQDKRNHEAYIRSGEIFEDRQQAYEKMTKSYEKLLASCQTLSELLYVPMPELKTASQKSESILIGAHTGISVNGGDAESVTGGKWEDEEERRFFEEIPDLKDYVPKSVLGLEGDSDEAADADSKEKEKERVQEEVRKLEEELAELKVGEDGQVNGDAADGDANAKADEGEDEDDAPTPTAGTPKTSPPTTPQLAPQGPSQMLTALLARLPDATNRTMIDQAAVEFAFLNSKAARKRLAKFMTQIPKSRTDLLPHYSRLIATLNKYMLDIGRDVVDLLDEEFRYLQRKKKVVIELAEVRLRNLTFISNLTKFRVIPPHVILHMFKVCLDDFHGTNVDNFAILLEGCGRFLLRSDETMEPFSKMLELMRRKQSMQHFDQRQQMVLENAYYQCNPPERTARQEKERTPMELFIRHLIYDVLTKKTIDKVLKLIRKLDWNDDAVLRTLHKVFTKPWKVKWGSIALLAMLTYDLQRYHPAFAVAVVDQVLEDIRRGLEQNVYNINQRRVATVKYLGELYIYRLISSGIIFDTLWTLVTFGHPEGRPSPGLPCAIDMPDDFFRVRLVCVILDTVGMCFDRGTQLKKLDNFLAFFQMYVLSKEPLPMDVEFMLTDSLEAVRPKLTLFKTYEDAAAVVDEMFLTALQNAGIMTAEDSGDDSDGEGEEGEEGGRTKADDEDGEEHSQAASPVDERAPSPEAVVLKANQENMGPSPEDDADFLRELAKMEADTSADSRKVDKKTALAMWESSLPPPVLRKKRNDDTEDEENLATNGAEHPGTMNFTLFTKRGNKPQARALAIPAESALAVQTRTAQMQDKVEQQHLKRLVLQYEQREESEELRGKSLP</sequence>
<keyword evidence="6" id="KW-1185">Reference proteome</keyword>
<dbReference type="FunCoup" id="S8DUP4">
    <property type="interactions" value="732"/>
</dbReference>
<reference evidence="5 6" key="1">
    <citation type="journal article" date="2012" name="Science">
        <title>The Paleozoic origin of enzymatic lignin decomposition reconstructed from 31 fungal genomes.</title>
        <authorList>
            <person name="Floudas D."/>
            <person name="Binder M."/>
            <person name="Riley R."/>
            <person name="Barry K."/>
            <person name="Blanchette R.A."/>
            <person name="Henrissat B."/>
            <person name="Martinez A.T."/>
            <person name="Otillar R."/>
            <person name="Spatafora J.W."/>
            <person name="Yadav J.S."/>
            <person name="Aerts A."/>
            <person name="Benoit I."/>
            <person name="Boyd A."/>
            <person name="Carlson A."/>
            <person name="Copeland A."/>
            <person name="Coutinho P.M."/>
            <person name="de Vries R.P."/>
            <person name="Ferreira P."/>
            <person name="Findley K."/>
            <person name="Foster B."/>
            <person name="Gaskell J."/>
            <person name="Glotzer D."/>
            <person name="Gorecki P."/>
            <person name="Heitman J."/>
            <person name="Hesse C."/>
            <person name="Hori C."/>
            <person name="Igarashi K."/>
            <person name="Jurgens J.A."/>
            <person name="Kallen N."/>
            <person name="Kersten P."/>
            <person name="Kohler A."/>
            <person name="Kuees U."/>
            <person name="Kumar T.K.A."/>
            <person name="Kuo A."/>
            <person name="LaButti K."/>
            <person name="Larrondo L.F."/>
            <person name="Lindquist E."/>
            <person name="Ling A."/>
            <person name="Lombard V."/>
            <person name="Lucas S."/>
            <person name="Lundell T."/>
            <person name="Martin R."/>
            <person name="McLaughlin D.J."/>
            <person name="Morgenstern I."/>
            <person name="Morin E."/>
            <person name="Murat C."/>
            <person name="Nagy L.G."/>
            <person name="Nolan M."/>
            <person name="Ohm R.A."/>
            <person name="Patyshakuliyeva A."/>
            <person name="Rokas A."/>
            <person name="Ruiz-Duenas F.J."/>
            <person name="Sabat G."/>
            <person name="Salamov A."/>
            <person name="Samejima M."/>
            <person name="Schmutz J."/>
            <person name="Slot J.C."/>
            <person name="St John F."/>
            <person name="Stenlid J."/>
            <person name="Sun H."/>
            <person name="Sun S."/>
            <person name="Syed K."/>
            <person name="Tsang A."/>
            <person name="Wiebenga A."/>
            <person name="Young D."/>
            <person name="Pisabarro A."/>
            <person name="Eastwood D.C."/>
            <person name="Martin F."/>
            <person name="Cullen D."/>
            <person name="Grigoriev I.V."/>
            <person name="Hibbett D.S."/>
        </authorList>
    </citation>
    <scope>NUCLEOTIDE SEQUENCE</scope>
    <source>
        <strain evidence="6">FP-58527</strain>
    </source>
</reference>
<dbReference type="InterPro" id="IPR039762">
    <property type="entry name" value="Nmd2/UPF2"/>
</dbReference>
<keyword evidence="2" id="KW-0963">Cytoplasm</keyword>
<dbReference type="GO" id="GO:0035145">
    <property type="term" value="C:exon-exon junction complex"/>
    <property type="evidence" value="ECO:0007669"/>
    <property type="project" value="TreeGrafter"/>
</dbReference>
<protein>
    <recommendedName>
        <fullName evidence="4">MIF4G domain-containing protein</fullName>
    </recommendedName>
</protein>
<feature type="region of interest" description="Disordered" evidence="3">
    <location>
        <begin position="407"/>
        <end position="493"/>
    </location>
</feature>
<feature type="domain" description="MIF4G" evidence="4">
    <location>
        <begin position="495"/>
        <end position="689"/>
    </location>
</feature>
<dbReference type="PANTHER" id="PTHR12839">
    <property type="entry name" value="NONSENSE-MEDIATED MRNA DECAY PROTEIN 2 UP-FRAMESHIFT SUPPRESSOR 2"/>
    <property type="match status" value="1"/>
</dbReference>
<dbReference type="OrthoDB" id="27832at2759"/>
<dbReference type="EMBL" id="KE504191">
    <property type="protein sequence ID" value="EPS96297.1"/>
    <property type="molecule type" value="Genomic_DNA"/>
</dbReference>
<dbReference type="InParanoid" id="S8DUP4"/>
<evidence type="ECO:0000313" key="6">
    <source>
        <dbReference type="Proteomes" id="UP000015241"/>
    </source>
</evidence>
<feature type="region of interest" description="Disordered" evidence="3">
    <location>
        <begin position="941"/>
        <end position="985"/>
    </location>
</feature>
<dbReference type="Pfam" id="PF02854">
    <property type="entry name" value="MIF4G"/>
    <property type="match status" value="2"/>
</dbReference>
<feature type="domain" description="MIF4G" evidence="4">
    <location>
        <begin position="704"/>
        <end position="912"/>
    </location>
</feature>
<dbReference type="FunFam" id="1.25.40.180:FF:000037">
    <property type="entry name" value="Nonsense-mediated mRNA decay factor (Upf2)"/>
    <property type="match status" value="1"/>
</dbReference>
<evidence type="ECO:0000256" key="2">
    <source>
        <dbReference type="ARBA" id="ARBA00022490"/>
    </source>
</evidence>
<evidence type="ECO:0000313" key="5">
    <source>
        <dbReference type="EMBL" id="EPS96297.1"/>
    </source>
</evidence>
<dbReference type="eggNOG" id="KOG2051">
    <property type="taxonomic scope" value="Eukaryota"/>
</dbReference>
<organism evidence="5 6">
    <name type="scientific">Fomitopsis schrenkii</name>
    <name type="common">Brown rot fungus</name>
    <dbReference type="NCBI Taxonomy" id="2126942"/>
    <lineage>
        <taxon>Eukaryota</taxon>
        <taxon>Fungi</taxon>
        <taxon>Dikarya</taxon>
        <taxon>Basidiomycota</taxon>
        <taxon>Agaricomycotina</taxon>
        <taxon>Agaricomycetes</taxon>
        <taxon>Polyporales</taxon>
        <taxon>Fomitopsis</taxon>
    </lineage>
</organism>
<dbReference type="InterPro" id="IPR007193">
    <property type="entry name" value="Upf2/Nmd2_C"/>
</dbReference>
<feature type="compositionally biased region" description="Basic and acidic residues" evidence="3">
    <location>
        <begin position="417"/>
        <end position="445"/>
    </location>
</feature>
<dbReference type="Gene3D" id="1.25.40.180">
    <property type="match status" value="3"/>
</dbReference>
<dbReference type="AlphaFoldDB" id="S8DUP4"/>
<comment type="subcellular location">
    <subcellularLocation>
        <location evidence="1">Cytoplasm</location>
    </subcellularLocation>
</comment>
<evidence type="ECO:0000256" key="1">
    <source>
        <dbReference type="ARBA" id="ARBA00004496"/>
    </source>
</evidence>
<gene>
    <name evidence="5" type="ORF">FOMPIDRAFT_1130742</name>
</gene>
<evidence type="ECO:0000256" key="3">
    <source>
        <dbReference type="SAM" id="MobiDB-lite"/>
    </source>
</evidence>
<accession>S8DUP4</accession>
<dbReference type="Pfam" id="PF04050">
    <property type="entry name" value="Upf2"/>
    <property type="match status" value="1"/>
</dbReference>
<dbReference type="GO" id="GO:0005737">
    <property type="term" value="C:cytoplasm"/>
    <property type="evidence" value="ECO:0007669"/>
    <property type="project" value="UniProtKB-SubCell"/>
</dbReference>
<dbReference type="STRING" id="743788.S8DUP4"/>
<dbReference type="InterPro" id="IPR003890">
    <property type="entry name" value="MIF4G-like_typ-3"/>
</dbReference>
<dbReference type="GO" id="GO:0000184">
    <property type="term" value="P:nuclear-transcribed mRNA catabolic process, nonsense-mediated decay"/>
    <property type="evidence" value="ECO:0007669"/>
    <property type="project" value="InterPro"/>
</dbReference>
<dbReference type="Proteomes" id="UP000015241">
    <property type="component" value="Unassembled WGS sequence"/>
</dbReference>
<dbReference type="InterPro" id="IPR016024">
    <property type="entry name" value="ARM-type_fold"/>
</dbReference>
<dbReference type="SUPFAM" id="SSF48371">
    <property type="entry name" value="ARM repeat"/>
    <property type="match status" value="2"/>
</dbReference>
<feature type="compositionally biased region" description="Acidic residues" evidence="3">
    <location>
        <begin position="944"/>
        <end position="957"/>
    </location>
</feature>
<dbReference type="PANTHER" id="PTHR12839:SF7">
    <property type="entry name" value="REGULATOR OF NONSENSE TRANSCRIPTS 2"/>
    <property type="match status" value="1"/>
</dbReference>
<dbReference type="GO" id="GO:0003723">
    <property type="term" value="F:RNA binding"/>
    <property type="evidence" value="ECO:0007669"/>
    <property type="project" value="InterPro"/>
</dbReference>
<dbReference type="Gene3D" id="4.10.80.160">
    <property type="match status" value="1"/>
</dbReference>
<dbReference type="SMART" id="SM00543">
    <property type="entry name" value="MIF4G"/>
    <property type="match status" value="2"/>
</dbReference>
<proteinExistence type="predicted"/>
<feature type="region of interest" description="Disordered" evidence="3">
    <location>
        <begin position="224"/>
        <end position="243"/>
    </location>
</feature>
<feature type="region of interest" description="Disordered" evidence="3">
    <location>
        <begin position="1037"/>
        <end position="1069"/>
    </location>
</feature>
<dbReference type="HOGENOM" id="CLU_002633_1_1_1"/>
<name>S8DUP4_FOMSC</name>
<evidence type="ECO:0000259" key="4">
    <source>
        <dbReference type="SMART" id="SM00543"/>
    </source>
</evidence>